<evidence type="ECO:0000256" key="2">
    <source>
        <dbReference type="ARBA" id="ARBA00022692"/>
    </source>
</evidence>
<organism evidence="8 9">
    <name type="scientific">Torulaspora globosa</name>
    <dbReference type="NCBI Taxonomy" id="48254"/>
    <lineage>
        <taxon>Eukaryota</taxon>
        <taxon>Fungi</taxon>
        <taxon>Dikarya</taxon>
        <taxon>Ascomycota</taxon>
        <taxon>Saccharomycotina</taxon>
        <taxon>Saccharomycetes</taxon>
        <taxon>Saccharomycetales</taxon>
        <taxon>Saccharomycetaceae</taxon>
        <taxon>Torulaspora</taxon>
    </lineage>
</organism>
<evidence type="ECO:0008006" key="10">
    <source>
        <dbReference type="Google" id="ProtNLM"/>
    </source>
</evidence>
<feature type="transmembrane region" description="Helical" evidence="7">
    <location>
        <begin position="33"/>
        <end position="54"/>
    </location>
</feature>
<evidence type="ECO:0000313" key="9">
    <source>
        <dbReference type="Proteomes" id="UP000510647"/>
    </source>
</evidence>
<evidence type="ECO:0000256" key="7">
    <source>
        <dbReference type="SAM" id="Phobius"/>
    </source>
</evidence>
<dbReference type="InterPro" id="IPR000292">
    <property type="entry name" value="For/NO2_transpt"/>
</dbReference>
<reference evidence="8 9" key="1">
    <citation type="submission" date="2020-06" db="EMBL/GenBank/DDBJ databases">
        <title>The yeast mating-type switching endonuclease HO is a domesticated member of an unorthodox homing genetic element family.</title>
        <authorList>
            <person name="Coughlan A.Y."/>
            <person name="Lombardi L."/>
            <person name="Braun-Galleani S."/>
            <person name="Martos A.R."/>
            <person name="Galeote V."/>
            <person name="Bigey F."/>
            <person name="Dequin S."/>
            <person name="Byrne K.P."/>
            <person name="Wolfe K.H."/>
        </authorList>
    </citation>
    <scope>NUCLEOTIDE SEQUENCE [LARGE SCALE GENOMIC DNA]</scope>
    <source>
        <strain evidence="8 9">CBS2947</strain>
    </source>
</reference>
<name>A0A7H9HLL3_9SACH</name>
<dbReference type="NCBIfam" id="TIGR00790">
    <property type="entry name" value="fnt"/>
    <property type="match status" value="1"/>
</dbReference>
<keyword evidence="9" id="KW-1185">Reference proteome</keyword>
<dbReference type="InterPro" id="IPR023271">
    <property type="entry name" value="Aquaporin-like"/>
</dbReference>
<evidence type="ECO:0000256" key="3">
    <source>
        <dbReference type="ARBA" id="ARBA00022989"/>
    </source>
</evidence>
<dbReference type="GO" id="GO:0015513">
    <property type="term" value="F:high-affinity secondary active nitrite transmembrane transporter activity"/>
    <property type="evidence" value="ECO:0007669"/>
    <property type="project" value="TreeGrafter"/>
</dbReference>
<evidence type="ECO:0000256" key="6">
    <source>
        <dbReference type="SAM" id="MobiDB-lite"/>
    </source>
</evidence>
<comment type="similarity">
    <text evidence="5">Belongs to the FNT transporter (TC 1.A.16) family.</text>
</comment>
<dbReference type="Proteomes" id="UP000510647">
    <property type="component" value="Chromosome 1"/>
</dbReference>
<feature type="transmembrane region" description="Helical" evidence="7">
    <location>
        <begin position="113"/>
        <end position="135"/>
    </location>
</feature>
<dbReference type="OrthoDB" id="4829at2759"/>
<feature type="transmembrane region" description="Helical" evidence="7">
    <location>
        <begin position="194"/>
        <end position="214"/>
    </location>
</feature>
<gene>
    <name evidence="8" type="ORF">HG537_0A04670</name>
</gene>
<dbReference type="PANTHER" id="PTHR30520">
    <property type="entry name" value="FORMATE TRANSPORTER-RELATED"/>
    <property type="match status" value="1"/>
</dbReference>
<sequence>MVADDTYYLTPHEAALAVVATAMKKARLQVGTLILNSLVGGILFSAGSIMAVAVHAENPKLMQDNPGIADSISGFLFGIGLFFVVIMGADLYNSNILFFSVGILRRAVSVYDLVVSWFVSLLGNLAGSLFVSYLFCHVSKVTSSELWKTGSRSLAESKASFSFMETFLKGIAGNFFVCLAIYLQLMAKPIHVRLILIVLPVFTFVSCGFTHVIADMTISFIGMLNGADVSVPEYIWKLLIPAAVGNAIGGSTFGLVIPFYLHLVVVESDRKKLSLPEYDARDEQPELNTDSRVVRVSPLEEKEEEMENEEAEESESKPETDDVDGSGGDSYGISTSLFPHRSVNSDESSLREYTPSYSGIPASRIASMKSITSRRSSLSVRSHNVRSPPGVFPVRGMREPLRRERTIENPYFDTHEGLLHESHEHKRKVAKKPSWQGSLSPIDTKKSSSAYSVLEDKPGAKLEKAITKLVESSHKTKTVGRLPRTTQETFPHNRPGLTPLYTATVAEIPRRHKINKHEKLFKRTTTDTSSIERSLRRAEITHNAAIAANSVAGVADFDSLDFTGPHLRLDPEQGSINDQVSMKANSVSIGILQNDSNKSQDSIQRTT</sequence>
<keyword evidence="3 7" id="KW-1133">Transmembrane helix</keyword>
<evidence type="ECO:0000256" key="5">
    <source>
        <dbReference type="ARBA" id="ARBA00049660"/>
    </source>
</evidence>
<evidence type="ECO:0000256" key="4">
    <source>
        <dbReference type="ARBA" id="ARBA00023136"/>
    </source>
</evidence>
<evidence type="ECO:0000313" key="8">
    <source>
        <dbReference type="EMBL" id="QLQ78220.1"/>
    </source>
</evidence>
<feature type="region of interest" description="Disordered" evidence="6">
    <location>
        <begin position="474"/>
        <end position="496"/>
    </location>
</feature>
<keyword evidence="2 7" id="KW-0812">Transmembrane</keyword>
<proteinExistence type="inferred from homology"/>
<keyword evidence="4 7" id="KW-0472">Membrane</keyword>
<dbReference type="AlphaFoldDB" id="A0A7H9HLL3"/>
<dbReference type="Pfam" id="PF01226">
    <property type="entry name" value="Form_Nir_trans"/>
    <property type="match status" value="1"/>
</dbReference>
<feature type="transmembrane region" description="Helical" evidence="7">
    <location>
        <begin position="74"/>
        <end position="92"/>
    </location>
</feature>
<protein>
    <recommendedName>
        <fullName evidence="10">Formate/nitrite transporter</fullName>
    </recommendedName>
</protein>
<feature type="transmembrane region" description="Helical" evidence="7">
    <location>
        <begin position="167"/>
        <end position="187"/>
    </location>
</feature>
<dbReference type="PANTHER" id="PTHR30520:SF6">
    <property type="entry name" value="FORMATE_NITRATE FAMILY TRANSPORTER (EUROFUNG)"/>
    <property type="match status" value="1"/>
</dbReference>
<dbReference type="EMBL" id="CP059267">
    <property type="protein sequence ID" value="QLQ78220.1"/>
    <property type="molecule type" value="Genomic_DNA"/>
</dbReference>
<feature type="compositionally biased region" description="Acidic residues" evidence="6">
    <location>
        <begin position="301"/>
        <end position="313"/>
    </location>
</feature>
<evidence type="ECO:0000256" key="1">
    <source>
        <dbReference type="ARBA" id="ARBA00004141"/>
    </source>
</evidence>
<dbReference type="GO" id="GO:0005886">
    <property type="term" value="C:plasma membrane"/>
    <property type="evidence" value="ECO:0007669"/>
    <property type="project" value="TreeGrafter"/>
</dbReference>
<dbReference type="Gene3D" id="1.20.1080.10">
    <property type="entry name" value="Glycerol uptake facilitator protein"/>
    <property type="match status" value="1"/>
</dbReference>
<comment type="subcellular location">
    <subcellularLocation>
        <location evidence="1">Membrane</location>
        <topology evidence="1">Multi-pass membrane protein</topology>
    </subcellularLocation>
</comment>
<feature type="region of interest" description="Disordered" evidence="6">
    <location>
        <begin position="281"/>
        <end position="355"/>
    </location>
</feature>
<accession>A0A7H9HLL3</accession>
<dbReference type="GO" id="GO:0015707">
    <property type="term" value="P:nitrite transport"/>
    <property type="evidence" value="ECO:0007669"/>
    <property type="project" value="TreeGrafter"/>
</dbReference>